<gene>
    <name evidence="4" type="ORF">ABEB36_002852</name>
</gene>
<feature type="transmembrane region" description="Helical" evidence="1">
    <location>
        <begin position="487"/>
        <end position="505"/>
    </location>
</feature>
<dbReference type="AlphaFoldDB" id="A0ABD1F781"/>
<comment type="caution">
    <text evidence="4">The sequence shown here is derived from an EMBL/GenBank/DDBJ whole genome shotgun (WGS) entry which is preliminary data.</text>
</comment>
<feature type="transmembrane region" description="Helical" evidence="1">
    <location>
        <begin position="281"/>
        <end position="299"/>
    </location>
</feature>
<keyword evidence="1" id="KW-0472">Membrane</keyword>
<feature type="transmembrane region" description="Helical" evidence="1">
    <location>
        <begin position="663"/>
        <end position="684"/>
    </location>
</feature>
<proteinExistence type="predicted"/>
<dbReference type="InterPro" id="IPR052728">
    <property type="entry name" value="O2_lipid_transport_reg"/>
</dbReference>
<feature type="transmembrane region" description="Helical" evidence="1">
    <location>
        <begin position="512"/>
        <end position="529"/>
    </location>
</feature>
<keyword evidence="5" id="KW-1185">Reference proteome</keyword>
<evidence type="ECO:0000259" key="3">
    <source>
        <dbReference type="SMART" id="SM00703"/>
    </source>
</evidence>
<evidence type="ECO:0000313" key="5">
    <source>
        <dbReference type="Proteomes" id="UP001566132"/>
    </source>
</evidence>
<feature type="transmembrane region" description="Helical" evidence="1">
    <location>
        <begin position="344"/>
        <end position="362"/>
    </location>
</feature>
<evidence type="ECO:0000256" key="2">
    <source>
        <dbReference type="SAM" id="SignalP"/>
    </source>
</evidence>
<feature type="transmembrane region" description="Helical" evidence="1">
    <location>
        <begin position="622"/>
        <end position="642"/>
    </location>
</feature>
<feature type="transmembrane region" description="Helical" evidence="1">
    <location>
        <begin position="704"/>
        <end position="722"/>
    </location>
</feature>
<feature type="transmembrane region" description="Helical" evidence="1">
    <location>
        <begin position="421"/>
        <end position="442"/>
    </location>
</feature>
<dbReference type="EMBL" id="JBDJPC010000002">
    <property type="protein sequence ID" value="KAL1513441.1"/>
    <property type="molecule type" value="Genomic_DNA"/>
</dbReference>
<dbReference type="InterPro" id="IPR006621">
    <property type="entry name" value="Nose-resist-to-fluoxetine_N"/>
</dbReference>
<protein>
    <recommendedName>
        <fullName evidence="3">Nose resistant-to-fluoxetine protein N-terminal domain-containing protein</fullName>
    </recommendedName>
</protein>
<reference evidence="4 5" key="1">
    <citation type="submission" date="2024-05" db="EMBL/GenBank/DDBJ databases">
        <title>Genetic variation in Jamaican populations of the coffee berry borer (Hypothenemus hampei).</title>
        <authorList>
            <person name="Errbii M."/>
            <person name="Myrie A."/>
        </authorList>
    </citation>
    <scope>NUCLEOTIDE SEQUENCE [LARGE SCALE GENOMIC DNA]</scope>
    <source>
        <strain evidence="4">JA-Hopewell-2020-01-JO</strain>
        <tissue evidence="4">Whole body</tissue>
    </source>
</reference>
<feature type="domain" description="Nose resistant-to-fluoxetine protein N-terminal" evidence="3">
    <location>
        <begin position="115"/>
        <end position="261"/>
    </location>
</feature>
<keyword evidence="2" id="KW-0732">Signal</keyword>
<evidence type="ECO:0000313" key="4">
    <source>
        <dbReference type="EMBL" id="KAL1513441.1"/>
    </source>
</evidence>
<feature type="transmembrane region" description="Helical" evidence="1">
    <location>
        <begin position="382"/>
        <end position="401"/>
    </location>
</feature>
<dbReference type="SMART" id="SM00703">
    <property type="entry name" value="NRF"/>
    <property type="match status" value="1"/>
</dbReference>
<name>A0ABD1F781_HYPHA</name>
<dbReference type="PANTHER" id="PTHR11161:SF4">
    <property type="entry name" value="DROP DEAD"/>
    <property type="match status" value="1"/>
</dbReference>
<evidence type="ECO:0000256" key="1">
    <source>
        <dbReference type="SAM" id="Phobius"/>
    </source>
</evidence>
<feature type="chain" id="PRO_5044753069" description="Nose resistant-to-fluoxetine protein N-terminal domain-containing protein" evidence="2">
    <location>
        <begin position="25"/>
        <end position="748"/>
    </location>
</feature>
<dbReference type="Pfam" id="PF01757">
    <property type="entry name" value="Acyl_transf_3"/>
    <property type="match status" value="1"/>
</dbReference>
<feature type="transmembrane region" description="Helical" evidence="1">
    <location>
        <begin position="588"/>
        <end position="610"/>
    </location>
</feature>
<feature type="transmembrane region" description="Helical" evidence="1">
    <location>
        <begin position="556"/>
        <end position="576"/>
    </location>
</feature>
<organism evidence="4 5">
    <name type="scientific">Hypothenemus hampei</name>
    <name type="common">Coffee berry borer</name>
    <dbReference type="NCBI Taxonomy" id="57062"/>
    <lineage>
        <taxon>Eukaryota</taxon>
        <taxon>Metazoa</taxon>
        <taxon>Ecdysozoa</taxon>
        <taxon>Arthropoda</taxon>
        <taxon>Hexapoda</taxon>
        <taxon>Insecta</taxon>
        <taxon>Pterygota</taxon>
        <taxon>Neoptera</taxon>
        <taxon>Endopterygota</taxon>
        <taxon>Coleoptera</taxon>
        <taxon>Polyphaga</taxon>
        <taxon>Cucujiformia</taxon>
        <taxon>Curculionidae</taxon>
        <taxon>Scolytinae</taxon>
        <taxon>Hypothenemus</taxon>
    </lineage>
</organism>
<sequence length="748" mass="85233">MRSFSYPFLAVLYFVVTNIRCVEKTTVIKKTGLSYNSSVFNSGSNSTEKLTTILIDSPPLGDLVASDEELGKICLKNITKCMEEDNGYHATAEKLLNYVFALQPPFDLSRVSGVSLPCQKDSLEYIQNLKSFKLWALKMYDSSAKLPSGLLNGNVNQLGDFDMCLQSISDDETIKGKYCLPSIEVQVPKSTYLAGLHRLLQSHYHFKSVLEDPGHRVPRFSSINWAVCVPNSCSSNDINIGLKNSLGRLTKRTKLNVRVQVDPTMCHTLNEKDNLPFSTKLTIMIFSGLLIFEIFASIYENFALGEKNQYITSFSLAKNITSLFIIKKSPGDLQAVHGIRMINAILLVLAHKSMAVLFLPYFNRTEAAEYLGRPFSVIGRAASLYTDPFIMISGLLTSYSLMGKLEKSGKINILQEYMSRLYRILPNFAALIAFCTFILPWLNDGPMWNLVVTHHSDICKKYWWRNMLFIHNYFGFQDMCLTHTHHLGIDTQLFFVAPFMVYGIWKWPKKGSAVLLLLAVLSTVARYYVTYTMQLSNYVHFGTSVKQLFSTADNMYILPAHRATVYIMGIFLGYLLRKSRNVVLTKTHIRMGNTFAVCSFLVSYLGPAFMGKIDYIYSPTDAAWYAAFSPIFWVASFCWLIYTIQLGHTRLLSKLLSHPICMFWTKISYTVYLTQFPVFFYNVGITRSVHEFGFFTKMLNLQEFVWILGLSVALSVVFEMPFQNLRTLLLKKTDKVKISIHYDTKKHS</sequence>
<dbReference type="Proteomes" id="UP001566132">
    <property type="component" value="Unassembled WGS sequence"/>
</dbReference>
<dbReference type="InterPro" id="IPR002656">
    <property type="entry name" value="Acyl_transf_3_dom"/>
</dbReference>
<keyword evidence="1" id="KW-1133">Transmembrane helix</keyword>
<dbReference type="PANTHER" id="PTHR11161">
    <property type="entry name" value="O-ACYLTRANSFERASE"/>
    <property type="match status" value="1"/>
</dbReference>
<dbReference type="Pfam" id="PF20146">
    <property type="entry name" value="NRF"/>
    <property type="match status" value="1"/>
</dbReference>
<feature type="signal peptide" evidence="2">
    <location>
        <begin position="1"/>
        <end position="24"/>
    </location>
</feature>
<accession>A0ABD1F781</accession>
<keyword evidence="1" id="KW-0812">Transmembrane</keyword>